<organism evidence="1 2">
    <name type="scientific">Kipferlia bialata</name>
    <dbReference type="NCBI Taxonomy" id="797122"/>
    <lineage>
        <taxon>Eukaryota</taxon>
        <taxon>Metamonada</taxon>
        <taxon>Carpediemonas-like organisms</taxon>
        <taxon>Kipferlia</taxon>
    </lineage>
</organism>
<protein>
    <submittedName>
        <fullName evidence="1">Uncharacterized protein</fullName>
    </submittedName>
</protein>
<accession>A0A391PB85</accession>
<dbReference type="EMBL" id="BDIP01007958">
    <property type="protein sequence ID" value="GCA64642.1"/>
    <property type="molecule type" value="Genomic_DNA"/>
</dbReference>
<dbReference type="Proteomes" id="UP000265618">
    <property type="component" value="Unassembled WGS sequence"/>
</dbReference>
<proteinExistence type="predicted"/>
<comment type="caution">
    <text evidence="1">The sequence shown here is derived from an EMBL/GenBank/DDBJ whole genome shotgun (WGS) entry which is preliminary data.</text>
</comment>
<evidence type="ECO:0000313" key="1">
    <source>
        <dbReference type="EMBL" id="GCA64642.1"/>
    </source>
</evidence>
<evidence type="ECO:0000313" key="2">
    <source>
        <dbReference type="Proteomes" id="UP000265618"/>
    </source>
</evidence>
<name>A0A391PB85_9EUKA</name>
<sequence length="194" mass="21360">MGGFSARDISPGEGKSGPLSDMWHWCGDTGWTRTGDTPCTMVSSEVVGDATQDAVLLFRDYGNGTETFRYSPGDQQWEGPCSVRPLSGEDMREMGRFPQPYRSCALSAKRILYITKGYFGSTLRLWLINAVSGECVQCESIPGLVSGSTAACLINPYTLLVVGDHMPEGRYRSQDSVWLVEVDPVWLNGEEELE</sequence>
<gene>
    <name evidence="1" type="ORF">KIPB_014891</name>
</gene>
<keyword evidence="2" id="KW-1185">Reference proteome</keyword>
<reference evidence="1 2" key="1">
    <citation type="journal article" date="2018" name="PLoS ONE">
        <title>The draft genome of Kipferlia bialata reveals reductive genome evolution in fornicate parasites.</title>
        <authorList>
            <person name="Tanifuji G."/>
            <person name="Takabayashi S."/>
            <person name="Kume K."/>
            <person name="Takagi M."/>
            <person name="Nakayama T."/>
            <person name="Kamikawa R."/>
            <person name="Inagaki Y."/>
            <person name="Hashimoto T."/>
        </authorList>
    </citation>
    <scope>NUCLEOTIDE SEQUENCE [LARGE SCALE GENOMIC DNA]</scope>
    <source>
        <strain evidence="1">NY0173</strain>
    </source>
</reference>
<dbReference type="AlphaFoldDB" id="A0A391PB85"/>